<gene>
    <name evidence="2" type="ORF">M747DRAFT_298361</name>
</gene>
<feature type="region of interest" description="Disordered" evidence="1">
    <location>
        <begin position="67"/>
        <end position="90"/>
    </location>
</feature>
<reference evidence="2 3" key="1">
    <citation type="submission" date="2018-07" db="EMBL/GenBank/DDBJ databases">
        <title>Section-level genome sequencing of Aspergillus section Nigri to investigate inter- and intra-species variation.</title>
        <authorList>
            <consortium name="DOE Joint Genome Institute"/>
            <person name="Vesth T.C."/>
            <person name="Nybo J.L."/>
            <person name="Theobald S."/>
            <person name="Frisvad J.C."/>
            <person name="Larsen T.O."/>
            <person name="Nielsen K.F."/>
            <person name="Hoof J.B."/>
            <person name="Brandl J."/>
            <person name="Salamov A."/>
            <person name="Riley R."/>
            <person name="Gladden J.M."/>
            <person name="Phatale P."/>
            <person name="Nielsen M.T."/>
            <person name="Lyhne E.K."/>
            <person name="Kogle M.E."/>
            <person name="Strasser K."/>
            <person name="McDonnell E."/>
            <person name="Barry K."/>
            <person name="Clum A."/>
            <person name="Chen C."/>
            <person name="Nolan M."/>
            <person name="Sandor L."/>
            <person name="Kuo A."/>
            <person name="Lipzen A."/>
            <person name="Hainaut M."/>
            <person name="Drula E."/>
            <person name="Tsang A."/>
            <person name="Magnuson J.K."/>
            <person name="Henrissat B."/>
            <person name="Wiebenga A."/>
            <person name="Simmons B.A."/>
            <person name="Makela M.R."/>
            <person name="De vries R.P."/>
            <person name="Grigoriev I.V."/>
            <person name="Mortensen U.H."/>
            <person name="Baker S.E."/>
            <person name="Andersen M.R."/>
        </authorList>
    </citation>
    <scope>NUCLEOTIDE SEQUENCE [LARGE SCALE GENOMIC DNA]</scope>
    <source>
        <strain evidence="2 3">ATCC 13496</strain>
    </source>
</reference>
<dbReference type="Proteomes" id="UP000253845">
    <property type="component" value="Unassembled WGS sequence"/>
</dbReference>
<dbReference type="EMBL" id="KZ851934">
    <property type="protein sequence ID" value="RDH16988.1"/>
    <property type="molecule type" value="Genomic_DNA"/>
</dbReference>
<protein>
    <submittedName>
        <fullName evidence="2">Uncharacterized protein</fullName>
    </submittedName>
</protein>
<dbReference type="VEuPathDB" id="FungiDB:M747DRAFT_298361"/>
<organism evidence="2 3">
    <name type="scientific">Aspergillus niger ATCC 13496</name>
    <dbReference type="NCBI Taxonomy" id="1353008"/>
    <lineage>
        <taxon>Eukaryota</taxon>
        <taxon>Fungi</taxon>
        <taxon>Dikarya</taxon>
        <taxon>Ascomycota</taxon>
        <taxon>Pezizomycotina</taxon>
        <taxon>Eurotiomycetes</taxon>
        <taxon>Eurotiomycetidae</taxon>
        <taxon>Eurotiales</taxon>
        <taxon>Aspergillaceae</taxon>
        <taxon>Aspergillus</taxon>
        <taxon>Aspergillus subgen. Circumdati</taxon>
    </lineage>
</organism>
<proteinExistence type="predicted"/>
<evidence type="ECO:0000313" key="3">
    <source>
        <dbReference type="Proteomes" id="UP000253845"/>
    </source>
</evidence>
<evidence type="ECO:0000313" key="2">
    <source>
        <dbReference type="EMBL" id="RDH16988.1"/>
    </source>
</evidence>
<name>A0A370BRF7_ASPNG</name>
<sequence>MNGTETCAGERVLTPTRLTLIACKATWSLAGLSLPVGFTPAPCRYLPWRAPDYTLIGSRTFFSLVGGRPRQGGEQLPVDPSVTGRGWAGQ</sequence>
<accession>A0A370BRF7</accession>
<dbReference type="AlphaFoldDB" id="A0A370BRF7"/>
<evidence type="ECO:0000256" key="1">
    <source>
        <dbReference type="SAM" id="MobiDB-lite"/>
    </source>
</evidence>